<sequence length="163" mass="17541">MSTHRYAHIAIIEPAATDAPVPHPPATAPVTAHLAAGATNAAQGIAMPSLAALGRTTPSDAPTPLMTPSGYAASLTSLYSCKLTTLASTTALMKFRLERSQQPRGGNRADGDVIDEIGNMLGIEYWLGSYKVMGKLWRRELARVPEEMERDIREAREDRVGRA</sequence>
<organism evidence="1 2">
    <name type="scientific">Morchella conica CCBAS932</name>
    <dbReference type="NCBI Taxonomy" id="1392247"/>
    <lineage>
        <taxon>Eukaryota</taxon>
        <taxon>Fungi</taxon>
        <taxon>Dikarya</taxon>
        <taxon>Ascomycota</taxon>
        <taxon>Pezizomycotina</taxon>
        <taxon>Pezizomycetes</taxon>
        <taxon>Pezizales</taxon>
        <taxon>Morchellaceae</taxon>
        <taxon>Morchella</taxon>
    </lineage>
</organism>
<accession>A0A3N4KMQ2</accession>
<reference evidence="1 2" key="1">
    <citation type="journal article" date="2018" name="Nat. Ecol. Evol.">
        <title>Pezizomycetes genomes reveal the molecular basis of ectomycorrhizal truffle lifestyle.</title>
        <authorList>
            <person name="Murat C."/>
            <person name="Payen T."/>
            <person name="Noel B."/>
            <person name="Kuo A."/>
            <person name="Morin E."/>
            <person name="Chen J."/>
            <person name="Kohler A."/>
            <person name="Krizsan K."/>
            <person name="Balestrini R."/>
            <person name="Da Silva C."/>
            <person name="Montanini B."/>
            <person name="Hainaut M."/>
            <person name="Levati E."/>
            <person name="Barry K.W."/>
            <person name="Belfiori B."/>
            <person name="Cichocki N."/>
            <person name="Clum A."/>
            <person name="Dockter R.B."/>
            <person name="Fauchery L."/>
            <person name="Guy J."/>
            <person name="Iotti M."/>
            <person name="Le Tacon F."/>
            <person name="Lindquist E.A."/>
            <person name="Lipzen A."/>
            <person name="Malagnac F."/>
            <person name="Mello A."/>
            <person name="Molinier V."/>
            <person name="Miyauchi S."/>
            <person name="Poulain J."/>
            <person name="Riccioni C."/>
            <person name="Rubini A."/>
            <person name="Sitrit Y."/>
            <person name="Splivallo R."/>
            <person name="Traeger S."/>
            <person name="Wang M."/>
            <person name="Zifcakova L."/>
            <person name="Wipf D."/>
            <person name="Zambonelli A."/>
            <person name="Paolocci F."/>
            <person name="Nowrousian M."/>
            <person name="Ottonello S."/>
            <person name="Baldrian P."/>
            <person name="Spatafora J.W."/>
            <person name="Henrissat B."/>
            <person name="Nagy L.G."/>
            <person name="Aury J.M."/>
            <person name="Wincker P."/>
            <person name="Grigoriev I.V."/>
            <person name="Bonfante P."/>
            <person name="Martin F.M."/>
        </authorList>
    </citation>
    <scope>NUCLEOTIDE SEQUENCE [LARGE SCALE GENOMIC DNA]</scope>
    <source>
        <strain evidence="1 2">CCBAS932</strain>
    </source>
</reference>
<keyword evidence="2" id="KW-1185">Reference proteome</keyword>
<evidence type="ECO:0000313" key="1">
    <source>
        <dbReference type="EMBL" id="RPB10708.1"/>
    </source>
</evidence>
<gene>
    <name evidence="1" type="ORF">P167DRAFT_547019</name>
</gene>
<dbReference type="AlphaFoldDB" id="A0A3N4KMQ2"/>
<dbReference type="Proteomes" id="UP000277580">
    <property type="component" value="Unassembled WGS sequence"/>
</dbReference>
<dbReference type="InParanoid" id="A0A3N4KMQ2"/>
<evidence type="ECO:0000313" key="2">
    <source>
        <dbReference type="Proteomes" id="UP000277580"/>
    </source>
</evidence>
<dbReference type="EMBL" id="ML119141">
    <property type="protein sequence ID" value="RPB10708.1"/>
    <property type="molecule type" value="Genomic_DNA"/>
</dbReference>
<proteinExistence type="predicted"/>
<protein>
    <submittedName>
        <fullName evidence="1">Uncharacterized protein</fullName>
    </submittedName>
</protein>
<name>A0A3N4KMQ2_9PEZI</name>